<gene>
    <name evidence="1" type="ORF">CTM90_04265</name>
</gene>
<sequence length="136" mass="15643">MGLKRINHYVEVLPRMFVGWRMGEDLETLSELPNGVLSINLFDGTVSHSIVGELELYISNELSAWFGNEVKKENIDLSTLLKACLTVEVDTDKVKTNKKRVVMFNFDCIAHVATVNKVYESRFSEVIRWYTRLQTV</sequence>
<evidence type="ECO:0000313" key="1">
    <source>
        <dbReference type="EMBL" id="PSU17721.1"/>
    </source>
</evidence>
<dbReference type="AlphaFoldDB" id="A0ABD6X5D0"/>
<organism evidence="1 2">
    <name type="scientific">Photobacterium damselae</name>
    <dbReference type="NCBI Taxonomy" id="38293"/>
    <lineage>
        <taxon>Bacteria</taxon>
        <taxon>Pseudomonadati</taxon>
        <taxon>Pseudomonadota</taxon>
        <taxon>Gammaproteobacteria</taxon>
        <taxon>Vibrionales</taxon>
        <taxon>Vibrionaceae</taxon>
        <taxon>Photobacterium</taxon>
    </lineage>
</organism>
<accession>A0ABD6X5D0</accession>
<dbReference type="EMBL" id="PYMM01000002">
    <property type="protein sequence ID" value="PSU17721.1"/>
    <property type="molecule type" value="Genomic_DNA"/>
</dbReference>
<protein>
    <submittedName>
        <fullName evidence="1">Uncharacterized protein</fullName>
    </submittedName>
</protein>
<name>A0ABD6X5D0_PHODM</name>
<proteinExistence type="predicted"/>
<dbReference type="Proteomes" id="UP000241404">
    <property type="component" value="Unassembled WGS sequence"/>
</dbReference>
<comment type="caution">
    <text evidence="1">The sequence shown here is derived from an EMBL/GenBank/DDBJ whole genome shotgun (WGS) entry which is preliminary data.</text>
</comment>
<reference evidence="1 2" key="1">
    <citation type="submission" date="2018-03" db="EMBL/GenBank/DDBJ databases">
        <title>Whole genome sequencing of Histamine producing bacteria.</title>
        <authorList>
            <person name="Butler K."/>
        </authorList>
    </citation>
    <scope>NUCLEOTIDE SEQUENCE [LARGE SCALE GENOMIC DNA]</scope>
    <source>
        <strain evidence="1 2">BT-6</strain>
    </source>
</reference>
<dbReference type="RefSeq" id="WP_065170394.1">
    <property type="nucleotide sequence ID" value="NZ_CP074084.1"/>
</dbReference>
<evidence type="ECO:0000313" key="2">
    <source>
        <dbReference type="Proteomes" id="UP000241404"/>
    </source>
</evidence>